<feature type="region of interest" description="Disordered" evidence="1">
    <location>
        <begin position="368"/>
        <end position="407"/>
    </location>
</feature>
<dbReference type="OrthoDB" id="3350812at2759"/>
<evidence type="ECO:0000313" key="4">
    <source>
        <dbReference type="EMBL" id="THH09951.1"/>
    </source>
</evidence>
<comment type="caution">
    <text evidence="4">The sequence shown here is derived from an EMBL/GenBank/DDBJ whole genome shotgun (WGS) entry which is preliminary data.</text>
</comment>
<dbReference type="EMBL" id="SGPK01000048">
    <property type="protein sequence ID" value="THH09951.1"/>
    <property type="molecule type" value="Genomic_DNA"/>
</dbReference>
<feature type="compositionally biased region" description="Basic residues" evidence="1">
    <location>
        <begin position="398"/>
        <end position="407"/>
    </location>
</feature>
<feature type="region of interest" description="Disordered" evidence="1">
    <location>
        <begin position="311"/>
        <end position="330"/>
    </location>
</feature>
<accession>A0A4S4LFF6</accession>
<sequence length="407" mass="44991">MTTIGGIDLVGGTIAAFGALLVYDVFFVTFEQEVVTLVWPSRWNLGKILFFLNRYLPFADTFLSLHLLLGNGNTDQECLLGFRAVTWLIVIGLIISEMILTMRTYAMWGSTRFILIILTVLGLGLFIPAIVITQIEVSSFVYESQFTGCSKTKNSSPIIFVAFLLLIIWETSIVTMTMLVVRRDHLLTICLIVDRRMRSALVQQMYKDGVLYYLYQFAFTIVNLLIAVAAPPDFANWLTTPQRVFHSILCTRVLLHIRAHNTTSDSQFQTTRTNLSFAVSPDAEQKQFELSSESWTGAGLGSGVDAGSAGSAVLTSSHSQSQSQSHISSSIARDNIEEYSIGVGLEGNGEAFELRTLSRSPPQVQFEAQYMEGGSPSGNDEKSALSATGSPVYADKKGKVKERREKK</sequence>
<dbReference type="AlphaFoldDB" id="A0A4S4LFF6"/>
<dbReference type="InterPro" id="IPR045340">
    <property type="entry name" value="DUF6533"/>
</dbReference>
<feature type="transmembrane region" description="Helical" evidence="2">
    <location>
        <begin position="80"/>
        <end position="101"/>
    </location>
</feature>
<dbReference type="Pfam" id="PF20151">
    <property type="entry name" value="DUF6533"/>
    <property type="match status" value="1"/>
</dbReference>
<evidence type="ECO:0000313" key="5">
    <source>
        <dbReference type="Proteomes" id="UP000308199"/>
    </source>
</evidence>
<protein>
    <recommendedName>
        <fullName evidence="3">DUF6533 domain-containing protein</fullName>
    </recommendedName>
</protein>
<proteinExistence type="predicted"/>
<feature type="transmembrane region" description="Helical" evidence="2">
    <location>
        <begin position="113"/>
        <end position="135"/>
    </location>
</feature>
<reference evidence="4 5" key="1">
    <citation type="submission" date="2019-02" db="EMBL/GenBank/DDBJ databases">
        <title>Genome sequencing of the rare red list fungi Phellinidium pouzarii.</title>
        <authorList>
            <person name="Buettner E."/>
            <person name="Kellner H."/>
        </authorList>
    </citation>
    <scope>NUCLEOTIDE SEQUENCE [LARGE SCALE GENOMIC DNA]</scope>
    <source>
        <strain evidence="4 5">DSM 108285</strain>
    </source>
</reference>
<evidence type="ECO:0000259" key="3">
    <source>
        <dbReference type="Pfam" id="PF20151"/>
    </source>
</evidence>
<keyword evidence="2" id="KW-0812">Transmembrane</keyword>
<name>A0A4S4LFF6_9AGAM</name>
<feature type="transmembrane region" description="Helical" evidence="2">
    <location>
        <begin position="6"/>
        <end position="27"/>
    </location>
</feature>
<evidence type="ECO:0000256" key="1">
    <source>
        <dbReference type="SAM" id="MobiDB-lite"/>
    </source>
</evidence>
<keyword evidence="2" id="KW-1133">Transmembrane helix</keyword>
<feature type="transmembrane region" description="Helical" evidence="2">
    <location>
        <begin position="210"/>
        <end position="230"/>
    </location>
</feature>
<keyword evidence="5" id="KW-1185">Reference proteome</keyword>
<organism evidence="4 5">
    <name type="scientific">Phellinidium pouzarii</name>
    <dbReference type="NCBI Taxonomy" id="167371"/>
    <lineage>
        <taxon>Eukaryota</taxon>
        <taxon>Fungi</taxon>
        <taxon>Dikarya</taxon>
        <taxon>Basidiomycota</taxon>
        <taxon>Agaricomycotina</taxon>
        <taxon>Agaricomycetes</taxon>
        <taxon>Hymenochaetales</taxon>
        <taxon>Hymenochaetaceae</taxon>
        <taxon>Phellinidium</taxon>
    </lineage>
</organism>
<dbReference type="Proteomes" id="UP000308199">
    <property type="component" value="Unassembled WGS sequence"/>
</dbReference>
<feature type="transmembrane region" description="Helical" evidence="2">
    <location>
        <begin position="155"/>
        <end position="181"/>
    </location>
</feature>
<keyword evidence="2" id="KW-0472">Membrane</keyword>
<gene>
    <name evidence="4" type="ORF">EW145_g1647</name>
</gene>
<feature type="domain" description="DUF6533" evidence="3">
    <location>
        <begin position="14"/>
        <end position="58"/>
    </location>
</feature>
<evidence type="ECO:0000256" key="2">
    <source>
        <dbReference type="SAM" id="Phobius"/>
    </source>
</evidence>